<dbReference type="GO" id="GO:0016491">
    <property type="term" value="F:oxidoreductase activity"/>
    <property type="evidence" value="ECO:0007669"/>
    <property type="project" value="InterPro"/>
</dbReference>
<keyword evidence="2" id="KW-1185">Reference proteome</keyword>
<protein>
    <recommendedName>
        <fullName evidence="3">Nitroreductase</fullName>
    </recommendedName>
</protein>
<dbReference type="NCBIfam" id="TIGR00026">
    <property type="entry name" value="hi_GC_TIGR00026"/>
    <property type="match status" value="1"/>
</dbReference>
<dbReference type="EMBL" id="BJXA01000005">
    <property type="protein sequence ID" value="GEM36769.1"/>
    <property type="molecule type" value="Genomic_DNA"/>
</dbReference>
<evidence type="ECO:0008006" key="3">
    <source>
        <dbReference type="Google" id="ProtNLM"/>
    </source>
</evidence>
<proteinExistence type="predicted"/>
<dbReference type="RefSeq" id="WP_147128998.1">
    <property type="nucleotide sequence ID" value="NZ_BJXA01000005.1"/>
</dbReference>
<reference evidence="1 2" key="1">
    <citation type="submission" date="2019-07" db="EMBL/GenBank/DDBJ databases">
        <title>Whole genome shotgun sequence of Nocardia ninae NBRC 108245.</title>
        <authorList>
            <person name="Hosoyama A."/>
            <person name="Uohara A."/>
            <person name="Ohji S."/>
            <person name="Ichikawa N."/>
        </authorList>
    </citation>
    <scope>NUCLEOTIDE SEQUENCE [LARGE SCALE GENOMIC DNA]</scope>
    <source>
        <strain evidence="1 2">NBRC 108245</strain>
    </source>
</reference>
<dbReference type="Gene3D" id="2.30.110.10">
    <property type="entry name" value="Electron Transport, Fmn-binding Protein, Chain A"/>
    <property type="match status" value="1"/>
</dbReference>
<evidence type="ECO:0000313" key="2">
    <source>
        <dbReference type="Proteomes" id="UP000321424"/>
    </source>
</evidence>
<dbReference type="Pfam" id="PF04075">
    <property type="entry name" value="F420H2_quin_red"/>
    <property type="match status" value="1"/>
</dbReference>
<evidence type="ECO:0000313" key="1">
    <source>
        <dbReference type="EMBL" id="GEM36769.1"/>
    </source>
</evidence>
<dbReference type="Proteomes" id="UP000321424">
    <property type="component" value="Unassembled WGS sequence"/>
</dbReference>
<gene>
    <name evidence="1" type="ORF">NN4_12880</name>
</gene>
<comment type="caution">
    <text evidence="1">The sequence shown here is derived from an EMBL/GenBank/DDBJ whole genome shotgun (WGS) entry which is preliminary data.</text>
</comment>
<dbReference type="OrthoDB" id="163266at2"/>
<accession>A0A511M841</accession>
<dbReference type="InterPro" id="IPR004378">
    <property type="entry name" value="F420H2_quin_Rdtase"/>
</dbReference>
<organism evidence="1 2">
    <name type="scientific">Nocardia ninae NBRC 108245</name>
    <dbReference type="NCBI Taxonomy" id="1210091"/>
    <lineage>
        <taxon>Bacteria</taxon>
        <taxon>Bacillati</taxon>
        <taxon>Actinomycetota</taxon>
        <taxon>Actinomycetes</taxon>
        <taxon>Mycobacteriales</taxon>
        <taxon>Nocardiaceae</taxon>
        <taxon>Nocardia</taxon>
    </lineage>
</organism>
<name>A0A511M841_9NOCA</name>
<dbReference type="InterPro" id="IPR012349">
    <property type="entry name" value="Split_barrel_FMN-bd"/>
</dbReference>
<dbReference type="AlphaFoldDB" id="A0A511M841"/>
<sequence>MTAADLIATLGARALQTRWLVRAPIRLYRAGLGFLLGTRVLMLEHVGRKSGAKRYVVLEVVDRPGSDEYVVVSGFGPKAQWYRNIRAQPRVRISTGRLRDAPAIAAPINEDDAADALEHYIRHHPAAWKRLRSSIERATGQPVGTLPMVRVRLAR</sequence>